<dbReference type="PANTHER" id="PTHR43016">
    <property type="entry name" value="PRESEQUENCE PROTEASE"/>
    <property type="match status" value="1"/>
</dbReference>
<evidence type="ECO:0000259" key="3">
    <source>
        <dbReference type="SMART" id="SM01264"/>
    </source>
</evidence>
<dbReference type="OrthoDB" id="9762027at2"/>
<sequence>MNQQIEGYVLEKQEGLKDLKSEGFLYRHKKTGARVAVIANEDENKVFSIGFRTPPVNSTGVAHIIEHTVLCGSKKFPVKDPFIELAKGSLNTFLNAMTYPDKTIYPVASCNDKDFANLMDVYMDAVFHPNIYKREEIFLQEGWHYELERVEDEITINGVVYNEMKGAFSSPEQVLYRLIQQSLFPDTAYGVESGGDPAYIPDLSYEEFLDFHRKYYHASNSYIYLYGNMDVEEKLRWMDEEYLGKFGKEEVDSRILTQESFSERRTIIESYPVTEESDEDKTYLSYNVVMGTSLDRELYLAIQILDYVLLSAPGAPLKQAILDAGIGNDILSGSYENGIKQPYFSIITKNAGEDQKEDFLEVIETTLRRLCREGLSKQTLLAAINYFEFKYREADFGQFPKGLMYGIQMLDSWLYDDTKPFIHVCENDTFARLRKAIDTGYYEELIETYLLDNPHSTLVVVKPEAGLTAREEESLKNKLAAYKASLSKEELEKLVKRTKELHIYEETPSTEEELLAVPMLSISDIKKEAARLYLEEKKVGAVKVLHHNLYTNGIAYVKFSFEVTDRGQEASWLSLLSTVLGYVDTKKHSFGELSNEINIHTGGIGTDVNIYNRADDVDSYTARFEIKTKALYQELSTAFLLIREMVEDTIFNDTKRMQEILAELKSRLEMRMNSSGHSTAVLRGMSYFSESDMFDDLAGGVGYYRFICELEGQFEEKKEEIENTLRRLAGEIFRQDNLLVSVTADEEGYQVFEQSVPELLKAFQGRKPDFKEEKLVPVRKNEGLKTPGQVQFVARCGNYMKKGLAYTGALRVLKVILSYEYLWNAIRIKGGAYGCMCGFSYDGKGYLVSYRDPELLKTDEVYKNTADYIKGFEVTDRDMTKYIIGAISALDTPLTPMAKGSRSFGAYLCGVDEAFLQKERDEVLATDQEAIRALAPIAAAVYEAGNLCVIGNEGKIEENKELFLQIENLNG</sequence>
<dbReference type="Pfam" id="PF08367">
    <property type="entry name" value="M16C_assoc"/>
    <property type="match status" value="1"/>
</dbReference>
<proteinExistence type="inferred from homology"/>
<dbReference type="EMBL" id="LNAM01000146">
    <property type="protein sequence ID" value="KSV59382.1"/>
    <property type="molecule type" value="Genomic_DNA"/>
</dbReference>
<dbReference type="InterPro" id="IPR055130">
    <property type="entry name" value="PreP_C"/>
</dbReference>
<dbReference type="InterPro" id="IPR001431">
    <property type="entry name" value="Pept_M16_Zn_BS"/>
</dbReference>
<organism evidence="4 5">
    <name type="scientific">Acetivibrio ethanolgignens</name>
    <dbReference type="NCBI Taxonomy" id="290052"/>
    <lineage>
        <taxon>Bacteria</taxon>
        <taxon>Bacillati</taxon>
        <taxon>Bacillota</taxon>
        <taxon>Clostridia</taxon>
        <taxon>Eubacteriales</taxon>
        <taxon>Oscillospiraceae</taxon>
        <taxon>Acetivibrio</taxon>
    </lineage>
</organism>
<dbReference type="GO" id="GO:0004222">
    <property type="term" value="F:metalloendopeptidase activity"/>
    <property type="evidence" value="ECO:0007669"/>
    <property type="project" value="InterPro"/>
</dbReference>
<evidence type="ECO:0000256" key="2">
    <source>
        <dbReference type="RuleBase" id="RU004447"/>
    </source>
</evidence>
<name>A0A0V8QGK5_9FIRM</name>
<dbReference type="GO" id="GO:0046872">
    <property type="term" value="F:metal ion binding"/>
    <property type="evidence" value="ECO:0007669"/>
    <property type="project" value="InterPro"/>
</dbReference>
<feature type="domain" description="Peptidase M16C associated" evidence="3">
    <location>
        <begin position="461"/>
        <end position="710"/>
    </location>
</feature>
<comment type="caution">
    <text evidence="4">The sequence shown here is derived from an EMBL/GenBank/DDBJ whole genome shotgun (WGS) entry which is preliminary data.</text>
</comment>
<accession>A0A0V8QGK5</accession>
<protein>
    <submittedName>
        <fullName evidence="4">Peptidase M16</fullName>
    </submittedName>
</protein>
<dbReference type="InterPro" id="IPR011249">
    <property type="entry name" value="Metalloenz_LuxS/M16"/>
</dbReference>
<keyword evidence="5" id="KW-1185">Reference proteome</keyword>
<dbReference type="Pfam" id="PF05193">
    <property type="entry name" value="Peptidase_M16_C"/>
    <property type="match status" value="1"/>
</dbReference>
<dbReference type="Gene3D" id="3.30.830.10">
    <property type="entry name" value="Metalloenzyme, LuxS/M16 peptidase-like"/>
    <property type="match status" value="4"/>
</dbReference>
<dbReference type="InterPro" id="IPR013578">
    <property type="entry name" value="Peptidase_M16C_assoc"/>
</dbReference>
<dbReference type="Pfam" id="PF00675">
    <property type="entry name" value="Peptidase_M16"/>
    <property type="match status" value="1"/>
</dbReference>
<dbReference type="GO" id="GO:0016485">
    <property type="term" value="P:protein processing"/>
    <property type="evidence" value="ECO:0007669"/>
    <property type="project" value="TreeGrafter"/>
</dbReference>
<evidence type="ECO:0000313" key="5">
    <source>
        <dbReference type="Proteomes" id="UP000054874"/>
    </source>
</evidence>
<dbReference type="STRING" id="290052.ASU35_09070"/>
<dbReference type="RefSeq" id="WP_058352369.1">
    <property type="nucleotide sequence ID" value="NZ_CABMMD010000146.1"/>
</dbReference>
<dbReference type="FunFam" id="3.30.830.10:FF:000034">
    <property type="entry name" value="presequence protease 1, chloroplastic/mitochondrial"/>
    <property type="match status" value="1"/>
</dbReference>
<dbReference type="AlphaFoldDB" id="A0A0V8QGK5"/>
<evidence type="ECO:0000313" key="4">
    <source>
        <dbReference type="EMBL" id="KSV59382.1"/>
    </source>
</evidence>
<dbReference type="Proteomes" id="UP000054874">
    <property type="component" value="Unassembled WGS sequence"/>
</dbReference>
<dbReference type="InterPro" id="IPR007863">
    <property type="entry name" value="Peptidase_M16_C"/>
</dbReference>
<dbReference type="InterPro" id="IPR011765">
    <property type="entry name" value="Pept_M16_N"/>
</dbReference>
<dbReference type="SUPFAM" id="SSF63411">
    <property type="entry name" value="LuxS/MPP-like metallohydrolase"/>
    <property type="match status" value="4"/>
</dbReference>
<dbReference type="Pfam" id="PF22516">
    <property type="entry name" value="PreP_C"/>
    <property type="match status" value="1"/>
</dbReference>
<gene>
    <name evidence="4" type="ORF">ASU35_09070</name>
</gene>
<dbReference type="PROSITE" id="PS00143">
    <property type="entry name" value="INSULINASE"/>
    <property type="match status" value="1"/>
</dbReference>
<dbReference type="PANTHER" id="PTHR43016:SF13">
    <property type="entry name" value="PRESEQUENCE PROTEASE, MITOCHONDRIAL"/>
    <property type="match status" value="1"/>
</dbReference>
<dbReference type="SMART" id="SM01264">
    <property type="entry name" value="M16C_associated"/>
    <property type="match status" value="1"/>
</dbReference>
<reference evidence="4 5" key="1">
    <citation type="submission" date="2015-11" db="EMBL/GenBank/DDBJ databases">
        <title>Butyribacter intestini gen. nov., sp. nov., a butyric acid-producing bacterium of the family Lachnospiraceae isolated from the human faeces.</title>
        <authorList>
            <person name="Zou Y."/>
            <person name="Xue W."/>
            <person name="Luo G."/>
            <person name="Lv M."/>
        </authorList>
    </citation>
    <scope>NUCLEOTIDE SEQUENCE [LARGE SCALE GENOMIC DNA]</scope>
    <source>
        <strain evidence="4 5">ACET-33324</strain>
    </source>
</reference>
<comment type="similarity">
    <text evidence="1 2">Belongs to the peptidase M16 family.</text>
</comment>
<evidence type="ECO:0000256" key="1">
    <source>
        <dbReference type="ARBA" id="ARBA00007261"/>
    </source>
</evidence>